<evidence type="ECO:0000313" key="2">
    <source>
        <dbReference type="WBParaSite" id="RSKR_0000083000.1"/>
    </source>
</evidence>
<organism evidence="1 2">
    <name type="scientific">Rhabditophanes sp. KR3021</name>
    <dbReference type="NCBI Taxonomy" id="114890"/>
    <lineage>
        <taxon>Eukaryota</taxon>
        <taxon>Metazoa</taxon>
        <taxon>Ecdysozoa</taxon>
        <taxon>Nematoda</taxon>
        <taxon>Chromadorea</taxon>
        <taxon>Rhabditida</taxon>
        <taxon>Tylenchina</taxon>
        <taxon>Panagrolaimomorpha</taxon>
        <taxon>Strongyloidoidea</taxon>
        <taxon>Alloionematidae</taxon>
        <taxon>Rhabditophanes</taxon>
    </lineage>
</organism>
<proteinExistence type="predicted"/>
<evidence type="ECO:0000313" key="1">
    <source>
        <dbReference type="Proteomes" id="UP000095286"/>
    </source>
</evidence>
<dbReference type="WBParaSite" id="RSKR_0000083000.1">
    <property type="protein sequence ID" value="RSKR_0000083000.1"/>
    <property type="gene ID" value="RSKR_0000083000"/>
</dbReference>
<protein>
    <submittedName>
        <fullName evidence="2">Uncharacterized protein</fullName>
    </submittedName>
</protein>
<name>A0AC35TI13_9BILA</name>
<reference evidence="2" key="1">
    <citation type="submission" date="2016-11" db="UniProtKB">
        <authorList>
            <consortium name="WormBaseParasite"/>
        </authorList>
    </citation>
    <scope>IDENTIFICATION</scope>
    <source>
        <strain evidence="2">KR3021</strain>
    </source>
</reference>
<accession>A0AC35TI13</accession>
<sequence length="182" mass="21396">MLECTVITETTQLIGTRESVPQIDSSKLHERLDKLICKKTSLNSQKSQLEYEVNELVMRRNDQQERVDQKQSTIKYINGGMCQILKETQKWIELWQNEQGRRKIECNSKQATANFIQVDQLSVYIMHLREAIMEKRTRIEGREEGMEESKKLHKESLANLNDDVKVIKKEIKQMKNSLNITK</sequence>
<dbReference type="Proteomes" id="UP000095286">
    <property type="component" value="Unplaced"/>
</dbReference>